<keyword evidence="4" id="KW-0238">DNA-binding</keyword>
<dbReference type="Pfam" id="PF03704">
    <property type="entry name" value="BTAD"/>
    <property type="match status" value="1"/>
</dbReference>
<feature type="modified residue" description="4-aspartylphosphate" evidence="6">
    <location>
        <position position="54"/>
    </location>
</feature>
<reference evidence="8" key="1">
    <citation type="submission" date="2021-03" db="EMBL/GenBank/DDBJ databases">
        <title>Antimicrobial resistance genes in bacteria isolated from Japanese honey, and their potential for conferring macrolide and lincosamide resistance in the American foulbrood pathogen Paenibacillus larvae.</title>
        <authorList>
            <person name="Okamoto M."/>
            <person name="Kumagai M."/>
            <person name="Kanamori H."/>
            <person name="Takamatsu D."/>
        </authorList>
    </citation>
    <scope>NUCLEOTIDE SEQUENCE</scope>
    <source>
        <strain evidence="8">J43TS3</strain>
    </source>
</reference>
<keyword evidence="9" id="KW-1185">Reference proteome</keyword>
<dbReference type="SMART" id="SM01043">
    <property type="entry name" value="BTAD"/>
    <property type="match status" value="1"/>
</dbReference>
<dbReference type="InterPro" id="IPR005158">
    <property type="entry name" value="BTAD"/>
</dbReference>
<dbReference type="Gene3D" id="1.10.10.10">
    <property type="entry name" value="Winged helix-like DNA-binding domain superfamily/Winged helix DNA-binding domain"/>
    <property type="match status" value="1"/>
</dbReference>
<evidence type="ECO:0000256" key="4">
    <source>
        <dbReference type="ARBA" id="ARBA00023125"/>
    </source>
</evidence>
<dbReference type="InterPro" id="IPR036388">
    <property type="entry name" value="WH-like_DNA-bd_sf"/>
</dbReference>
<accession>A0A920C4D3</accession>
<dbReference type="EMBL" id="BORP01000001">
    <property type="protein sequence ID" value="GIO25586.1"/>
    <property type="molecule type" value="Genomic_DNA"/>
</dbReference>
<dbReference type="Gene3D" id="3.40.50.2300">
    <property type="match status" value="1"/>
</dbReference>
<comment type="caution">
    <text evidence="8">The sequence shown here is derived from an EMBL/GenBank/DDBJ whole genome shotgun (WGS) entry which is preliminary data.</text>
</comment>
<evidence type="ECO:0000256" key="2">
    <source>
        <dbReference type="ARBA" id="ARBA00023012"/>
    </source>
</evidence>
<keyword evidence="3" id="KW-0805">Transcription regulation</keyword>
<evidence type="ECO:0000313" key="8">
    <source>
        <dbReference type="EMBL" id="GIO25586.1"/>
    </source>
</evidence>
<evidence type="ECO:0000259" key="7">
    <source>
        <dbReference type="PROSITE" id="PS50110"/>
    </source>
</evidence>
<proteinExistence type="predicted"/>
<comment type="subcellular location">
    <subcellularLocation>
        <location evidence="1">Cytoplasm</location>
    </subcellularLocation>
</comment>
<dbReference type="InterPro" id="IPR051677">
    <property type="entry name" value="AfsR-DnrI-RedD_regulator"/>
</dbReference>
<dbReference type="Pfam" id="PF00072">
    <property type="entry name" value="Response_reg"/>
    <property type="match status" value="1"/>
</dbReference>
<dbReference type="PANTHER" id="PTHR35807">
    <property type="entry name" value="TRANSCRIPTIONAL REGULATOR REDD-RELATED"/>
    <property type="match status" value="1"/>
</dbReference>
<dbReference type="SUPFAM" id="SSF46894">
    <property type="entry name" value="C-terminal effector domain of the bipartite response regulators"/>
    <property type="match status" value="1"/>
</dbReference>
<dbReference type="Proteomes" id="UP000676917">
    <property type="component" value="Unassembled WGS sequence"/>
</dbReference>
<keyword evidence="6" id="KW-0597">Phosphoprotein</keyword>
<name>A0A920C4D3_9BACI</name>
<evidence type="ECO:0000256" key="6">
    <source>
        <dbReference type="PROSITE-ProRule" id="PRU00169"/>
    </source>
</evidence>
<dbReference type="GO" id="GO:0005737">
    <property type="term" value="C:cytoplasm"/>
    <property type="evidence" value="ECO:0007669"/>
    <property type="project" value="UniProtKB-SubCell"/>
</dbReference>
<dbReference type="SUPFAM" id="SSF52172">
    <property type="entry name" value="CheY-like"/>
    <property type="match status" value="1"/>
</dbReference>
<dbReference type="RefSeq" id="WP_212919126.1">
    <property type="nucleotide sequence ID" value="NZ_BORP01000001.1"/>
</dbReference>
<dbReference type="SMART" id="SM00448">
    <property type="entry name" value="REC"/>
    <property type="match status" value="1"/>
</dbReference>
<evidence type="ECO:0000256" key="5">
    <source>
        <dbReference type="ARBA" id="ARBA00023163"/>
    </source>
</evidence>
<gene>
    <name evidence="8" type="ORF">J43TS3_01970</name>
</gene>
<evidence type="ECO:0000313" key="9">
    <source>
        <dbReference type="Proteomes" id="UP000676917"/>
    </source>
</evidence>
<dbReference type="InterPro" id="IPR001789">
    <property type="entry name" value="Sig_transdc_resp-reg_receiver"/>
</dbReference>
<evidence type="ECO:0000256" key="1">
    <source>
        <dbReference type="ARBA" id="ARBA00004496"/>
    </source>
</evidence>
<dbReference type="PROSITE" id="PS50110">
    <property type="entry name" value="RESPONSE_REGULATORY"/>
    <property type="match status" value="1"/>
</dbReference>
<dbReference type="AlphaFoldDB" id="A0A920C4D3"/>
<keyword evidence="5" id="KW-0804">Transcription</keyword>
<dbReference type="GO" id="GO:0006355">
    <property type="term" value="P:regulation of DNA-templated transcription"/>
    <property type="evidence" value="ECO:0007669"/>
    <property type="project" value="InterPro"/>
</dbReference>
<sequence length="373" mass="43811">MIQTILVDDEKLSLIPMIEKLKQYNEIDIVKAYSDPNQVLSDMKDIHFNVAFLDIEMKKIDGLTLAKEIHLINPNVQIVFVTAHSEYAIHAFELDSTDYLLKPVTTRRLDKTIHRLKQNLNRIANQPLDSTPTNQLIVKTFGELLIYYNDKPVSFKTAKVKELFAFLITYRNTYIHRDIIIEKLWPNHDYKKAKIHLHTCLSHLRKLLEQMNQAGTIEFKDQHYCLNLRISFCDAFEIDDVLKGLDSVNDSNISIFEKIANLYKDPYLELNGYEWSYEKSQEYHQKIMLVLNKIINYYQGKDLHKSLFYLSMQRKVEPYLDENIKKSMEILMKQNNRSEAIKIYLDYCNLISNDLGLEPSISIRKIYDSLVSG</sequence>
<protein>
    <recommendedName>
        <fullName evidence="7">Response regulatory domain-containing protein</fullName>
    </recommendedName>
</protein>
<evidence type="ECO:0000256" key="3">
    <source>
        <dbReference type="ARBA" id="ARBA00023015"/>
    </source>
</evidence>
<dbReference type="PANTHER" id="PTHR35807:SF2">
    <property type="entry name" value="TRANSCRIPTIONAL ACTIVATOR DOMAIN"/>
    <property type="match status" value="1"/>
</dbReference>
<organism evidence="8 9">
    <name type="scientific">Ornithinibacillus bavariensis</name>
    <dbReference type="NCBI Taxonomy" id="545502"/>
    <lineage>
        <taxon>Bacteria</taxon>
        <taxon>Bacillati</taxon>
        <taxon>Bacillota</taxon>
        <taxon>Bacilli</taxon>
        <taxon>Bacillales</taxon>
        <taxon>Bacillaceae</taxon>
        <taxon>Ornithinibacillus</taxon>
    </lineage>
</organism>
<keyword evidence="2" id="KW-0902">Two-component regulatory system</keyword>
<dbReference type="GO" id="GO:0000160">
    <property type="term" value="P:phosphorelay signal transduction system"/>
    <property type="evidence" value="ECO:0007669"/>
    <property type="project" value="UniProtKB-KW"/>
</dbReference>
<dbReference type="InterPro" id="IPR016032">
    <property type="entry name" value="Sig_transdc_resp-reg_C-effctor"/>
</dbReference>
<dbReference type="InterPro" id="IPR011990">
    <property type="entry name" value="TPR-like_helical_dom_sf"/>
</dbReference>
<feature type="domain" description="Response regulatory" evidence="7">
    <location>
        <begin position="3"/>
        <end position="117"/>
    </location>
</feature>
<dbReference type="GO" id="GO:0003677">
    <property type="term" value="F:DNA binding"/>
    <property type="evidence" value="ECO:0007669"/>
    <property type="project" value="UniProtKB-KW"/>
</dbReference>
<dbReference type="InterPro" id="IPR011006">
    <property type="entry name" value="CheY-like_superfamily"/>
</dbReference>
<dbReference type="SUPFAM" id="SSF48452">
    <property type="entry name" value="TPR-like"/>
    <property type="match status" value="1"/>
</dbReference>